<evidence type="ECO:0000256" key="1">
    <source>
        <dbReference type="ARBA" id="ARBA00004141"/>
    </source>
</evidence>
<feature type="domain" description="TRPM-like" evidence="8">
    <location>
        <begin position="46"/>
        <end position="320"/>
    </location>
</feature>
<keyword evidence="4 6" id="KW-0472">Membrane</keyword>
<feature type="region of interest" description="Disordered" evidence="5">
    <location>
        <begin position="1875"/>
        <end position="1954"/>
    </location>
</feature>
<feature type="transmembrane region" description="Helical" evidence="6">
    <location>
        <begin position="897"/>
        <end position="920"/>
    </location>
</feature>
<feature type="region of interest" description="Disordered" evidence="5">
    <location>
        <begin position="1631"/>
        <end position="1654"/>
    </location>
</feature>
<evidence type="ECO:0000256" key="3">
    <source>
        <dbReference type="ARBA" id="ARBA00022989"/>
    </source>
</evidence>
<dbReference type="GO" id="GO:0005261">
    <property type="term" value="F:monoatomic cation channel activity"/>
    <property type="evidence" value="ECO:0007669"/>
    <property type="project" value="TreeGrafter"/>
</dbReference>
<feature type="compositionally biased region" description="Polar residues" evidence="5">
    <location>
        <begin position="1631"/>
        <end position="1642"/>
    </location>
</feature>
<feature type="compositionally biased region" description="Polar residues" evidence="5">
    <location>
        <begin position="528"/>
        <end position="545"/>
    </location>
</feature>
<dbReference type="EMBL" id="JXXN02003098">
    <property type="protein sequence ID" value="THD21967.1"/>
    <property type="molecule type" value="Genomic_DNA"/>
</dbReference>
<evidence type="ECO:0000259" key="8">
    <source>
        <dbReference type="Pfam" id="PF25508"/>
    </source>
</evidence>
<feature type="chain" id="PRO_5020036680" evidence="7">
    <location>
        <begin position="22"/>
        <end position="1954"/>
    </location>
</feature>
<dbReference type="Proteomes" id="UP000230066">
    <property type="component" value="Unassembled WGS sequence"/>
</dbReference>
<keyword evidence="3 6" id="KW-1133">Transmembrane helix</keyword>
<name>A0A4E0RMJ3_FASHE</name>
<keyword evidence="9" id="KW-0675">Receptor</keyword>
<feature type="transmembrane region" description="Helical" evidence="6">
    <location>
        <begin position="966"/>
        <end position="986"/>
    </location>
</feature>
<sequence length="1954" mass="218869">ATLRRLWFRFLIFLPYLTVSSQKLTPAEQLSLVMAWDRPDIARTKVFNSFSHWSTTTLENAMADALLNDRLDFVRLLLAKGLDIQRFLTVGRLEDLYIAASDVNNQSFHKLFAKVMGPRQATTALQEEKTAHSYQNKSVTYANLEHAVAAVTGFQMTAHWHAPGSSAPTNTLTPGETRSSVAKIDTNIARNEALRLSRSYRFRYPYTELLQWALLTRRYEMARFMVLAGEESIAKALFSVKLLRSIRHATVDDDSEPDLAQRFRDQESAFERLAVELQDHCYRHDPDQAKRLLTYELHAFSDNTCLSLAYMCESKEFIGHACTQSILNDLWYGGLRQGRMVGAKVALILIGLVCPPIYPLIVYCFSTRSKFIEFKTKEELAKQPQTLQEHLDELESSSSSTSSSSSSRSRSSSSSSRSGHSSRNTSRRSSQCANPLALASHIDGVSMSPGPTQTRWRSQAVFGGLGDQPSTPTQPSLAPVHAVSRGSLHSTMLSVPEGNEHSRRGHHRRRKTTGSKRTRFRGTRSHRNSLSATEDQPPETENQIVPPTDIITTFPEAPRTKRRRRHRLFSRSRAAPTVQPTPPSDTLAPGLSEQVSTVANLELTPQVQSGAPLFCGTSETIAPLAPAVILPGACANREAKLPTVTLRSSLPARRSFFIPPNQNSGVMDGPIHGRLKHHRFSVHASSALPSSLAYHGTQVGKYSGPLRSNLASLLPSNHYASVAFTNRPAFRRRVNDTHCSGDVIKGEQNLSYSPTIHGVWDAQMENRPNDLSGLPTIFSRPNFLPLHEFTDVLNPSEPPYLDYPSNSEHSRPLSWRKRVYEFFSAPVTRFYLHVILYLVFLVLYIGLCIHTLPPNQWSWLELYVYLHIVTYLLDKFREVTLVRGTNYFQKMRVHLGAFWNVYDTIMCTLSVIGIMLRYMGMIDSSFYMWGKNLLILCCAIWQMRFLELMQIWRFSGPYIYMLLKMIRVLVPLLALLFLPLIAFGTVREGIMYPNRSEIGIEGIKGIMLKPYFMLYGEVYAGEIDPVDWPEDSKSAPLFEVVPIATVIYLLYSIILFISVVIATFNDIFAHVRQQSELVYNFLRYAVIIEYESRPLLPPPFIIISWTHLFARYLYRLRKKRRVSERDSSEGKGEPDKHSPRNSTATQHDRKPDESKEWEEQAQQSSFSKSHETSVGLKLFLQPAEVEKLHDFEEECVDDYWRQVRKNEKLDTERREDVINKKLDHLQFRIGEIHMHQNHLRGMVHLMEDHMRILDDNHYLSRPHITTHMAGPSDVECAPYTPSSPQPMQKDLIFAQTLLWLLSNHSNQSPTTDLISTQAGPNLAEIQNYLVDSLQTKIHQLKQTIATPASVGTSRMQASARAGVRDRSPSPSGRAGRQHRSGRTEHRVALSGPSWRADGTGTDRRPVHLGRSLHASYRGQDYAYREYTTICDEIDLSCLSFSDSSTTTPTCSRTDISAVGVGPIDGNAVTRPLKTPAFIVPSIQVCEDRNPVIPSPIPESDNVCLSIAQTTVPSIFSGSSASTALSAVAEITAESANPVVQSPIFMRSESPSAKLHTSTQSLSGADGLTQSGRLRAVSYTEDDPNAAHQLDDDQPSSFSAPEQLYLPYFLYDANQQTGLTSRLCGQTTRKSIRRTSLGSTSNPAEWKSQKGLHRRASARDPNFTYHISNERLWIPGASESGDTVISATDLVDVRQAGLREAEHAERAELRGVLIRRLRKLSTASNSFRVISQTAQSTQPSRYPHRLLSSPCGSIAPSETPEVAHSDMASPVPSEYQVADDRLDEWEDTTDEKLGYNEPQISVDCRPASCSPNTYEAVGHRRYCRCHPILRHNNDVDAFSPADVGDFLSHNTREEDPVDPDLDLDLYSLATHTSSVRWSSDSPLRVPSANGCSTAPPDMDLQEPELLIENGNNDTRDNILGELSSSHGLQSDHPAPSPSASPSLTSPPSPPPAKQS</sequence>
<dbReference type="PANTHER" id="PTHR13800:SF1">
    <property type="entry name" value="TRANSIENT RECEPTOR POTENTIAL CATION CHANNEL TRPM"/>
    <property type="match status" value="1"/>
</dbReference>
<comment type="caution">
    <text evidence="9">The sequence shown here is derived from an EMBL/GenBank/DDBJ whole genome shotgun (WGS) entry which is preliminary data.</text>
</comment>
<keyword evidence="2 6" id="KW-0812">Transmembrane</keyword>
<dbReference type="GO" id="GO:0030001">
    <property type="term" value="P:metal ion transport"/>
    <property type="evidence" value="ECO:0007669"/>
    <property type="project" value="TreeGrafter"/>
</dbReference>
<evidence type="ECO:0000256" key="6">
    <source>
        <dbReference type="SAM" id="Phobius"/>
    </source>
</evidence>
<evidence type="ECO:0000256" key="2">
    <source>
        <dbReference type="ARBA" id="ARBA00022692"/>
    </source>
</evidence>
<reference evidence="9" key="1">
    <citation type="submission" date="2019-03" db="EMBL/GenBank/DDBJ databases">
        <title>Improved annotation for the trematode Fasciola hepatica.</title>
        <authorList>
            <person name="Choi Y.-J."/>
            <person name="Martin J."/>
            <person name="Mitreva M."/>
        </authorList>
    </citation>
    <scope>NUCLEOTIDE SEQUENCE [LARGE SCALE GENOMIC DNA]</scope>
</reference>
<feature type="transmembrane region" description="Helical" evidence="6">
    <location>
        <begin position="1040"/>
        <end position="1064"/>
    </location>
</feature>
<feature type="transmembrane region" description="Helical" evidence="6">
    <location>
        <begin position="830"/>
        <end position="852"/>
    </location>
</feature>
<feature type="compositionally biased region" description="Low complexity" evidence="5">
    <location>
        <begin position="396"/>
        <end position="430"/>
    </location>
</feature>
<dbReference type="InterPro" id="IPR057366">
    <property type="entry name" value="TRPM-like"/>
</dbReference>
<feature type="transmembrane region" description="Helical" evidence="6">
    <location>
        <begin position="926"/>
        <end position="946"/>
    </location>
</feature>
<feature type="transmembrane region" description="Helical" evidence="6">
    <location>
        <begin position="1095"/>
        <end position="1114"/>
    </location>
</feature>
<feature type="region of interest" description="Disordered" evidence="5">
    <location>
        <begin position="571"/>
        <end position="590"/>
    </location>
</feature>
<evidence type="ECO:0000313" key="10">
    <source>
        <dbReference type="Proteomes" id="UP000230066"/>
    </source>
</evidence>
<feature type="region of interest" description="Disordered" evidence="5">
    <location>
        <begin position="462"/>
        <end position="545"/>
    </location>
</feature>
<keyword evidence="7" id="KW-0732">Signal</keyword>
<dbReference type="GO" id="GO:0005886">
    <property type="term" value="C:plasma membrane"/>
    <property type="evidence" value="ECO:0007669"/>
    <property type="project" value="TreeGrafter"/>
</dbReference>
<feature type="compositionally biased region" description="Pro residues" evidence="5">
    <location>
        <begin position="1933"/>
        <end position="1954"/>
    </location>
</feature>
<feature type="compositionally biased region" description="Basic and acidic residues" evidence="5">
    <location>
        <begin position="1146"/>
        <end position="1158"/>
    </location>
</feature>
<organism evidence="9 10">
    <name type="scientific">Fasciola hepatica</name>
    <name type="common">Liver fluke</name>
    <dbReference type="NCBI Taxonomy" id="6192"/>
    <lineage>
        <taxon>Eukaryota</taxon>
        <taxon>Metazoa</taxon>
        <taxon>Spiralia</taxon>
        <taxon>Lophotrochozoa</taxon>
        <taxon>Platyhelminthes</taxon>
        <taxon>Trematoda</taxon>
        <taxon>Digenea</taxon>
        <taxon>Plagiorchiida</taxon>
        <taxon>Echinostomata</taxon>
        <taxon>Echinostomatoidea</taxon>
        <taxon>Fasciolidae</taxon>
        <taxon>Fasciola</taxon>
    </lineage>
</organism>
<comment type="subcellular location">
    <subcellularLocation>
        <location evidence="1">Membrane</location>
        <topology evidence="1">Multi-pass membrane protein</topology>
    </subcellularLocation>
</comment>
<evidence type="ECO:0000256" key="5">
    <source>
        <dbReference type="SAM" id="MobiDB-lite"/>
    </source>
</evidence>
<feature type="compositionally biased region" description="Basic residues" evidence="5">
    <location>
        <begin position="503"/>
        <end position="527"/>
    </location>
</feature>
<keyword evidence="10" id="KW-1185">Reference proteome</keyword>
<feature type="transmembrane region" description="Helical" evidence="6">
    <location>
        <begin position="345"/>
        <end position="365"/>
    </location>
</feature>
<evidence type="ECO:0000256" key="7">
    <source>
        <dbReference type="SAM" id="SignalP"/>
    </source>
</evidence>
<feature type="compositionally biased region" description="Basic and acidic residues" evidence="5">
    <location>
        <begin position="1124"/>
        <end position="1138"/>
    </location>
</feature>
<feature type="region of interest" description="Disordered" evidence="5">
    <location>
        <begin position="384"/>
        <end position="433"/>
    </location>
</feature>
<feature type="region of interest" description="Disordered" evidence="5">
    <location>
        <begin position="1348"/>
        <end position="1406"/>
    </location>
</feature>
<gene>
    <name evidence="9" type="ORF">D915_007460</name>
</gene>
<dbReference type="PANTHER" id="PTHR13800">
    <property type="entry name" value="TRANSIENT RECEPTOR POTENTIAL CATION CHANNEL, SUBFAMILY M, MEMBER 6"/>
    <property type="match status" value="1"/>
</dbReference>
<feature type="signal peptide" evidence="7">
    <location>
        <begin position="1"/>
        <end position="21"/>
    </location>
</feature>
<evidence type="ECO:0000313" key="9">
    <source>
        <dbReference type="EMBL" id="THD21967.1"/>
    </source>
</evidence>
<feature type="region of interest" description="Disordered" evidence="5">
    <location>
        <begin position="1124"/>
        <end position="1169"/>
    </location>
</feature>
<accession>A0A4E0RMJ3</accession>
<dbReference type="Pfam" id="PF25508">
    <property type="entry name" value="TRPM2"/>
    <property type="match status" value="1"/>
</dbReference>
<feature type="non-terminal residue" evidence="9">
    <location>
        <position position="1"/>
    </location>
</feature>
<protein>
    <submittedName>
        <fullName evidence="9">Transient receptor potential cation channel</fullName>
    </submittedName>
</protein>
<proteinExistence type="predicted"/>
<evidence type="ECO:0000256" key="4">
    <source>
        <dbReference type="ARBA" id="ARBA00023136"/>
    </source>
</evidence>
<feature type="transmembrane region" description="Helical" evidence="6">
    <location>
        <begin position="858"/>
        <end position="876"/>
    </location>
</feature>
<dbReference type="InterPro" id="IPR050927">
    <property type="entry name" value="TRPM"/>
</dbReference>